<organism evidence="1 2">
    <name type="scientific">Cellvibrio zantedeschiae</name>
    <dbReference type="NCBI Taxonomy" id="1237077"/>
    <lineage>
        <taxon>Bacteria</taxon>
        <taxon>Pseudomonadati</taxon>
        <taxon>Pseudomonadota</taxon>
        <taxon>Gammaproteobacteria</taxon>
        <taxon>Cellvibrionales</taxon>
        <taxon>Cellvibrionaceae</taxon>
        <taxon>Cellvibrio</taxon>
    </lineage>
</organism>
<comment type="caution">
    <text evidence="1">The sequence shown here is derived from an EMBL/GenBank/DDBJ whole genome shotgun (WGS) entry which is preliminary data.</text>
</comment>
<dbReference type="NCBIfam" id="TIGR03761">
    <property type="entry name" value="ICE_PFL4669"/>
    <property type="match status" value="1"/>
</dbReference>
<dbReference type="Proteomes" id="UP000619761">
    <property type="component" value="Unassembled WGS sequence"/>
</dbReference>
<reference evidence="2" key="1">
    <citation type="journal article" date="2019" name="Int. J. Syst. Evol. Microbiol.">
        <title>The Global Catalogue of Microorganisms (GCM) 10K type strain sequencing project: providing services to taxonomists for standard genome sequencing and annotation.</title>
        <authorList>
            <consortium name="The Broad Institute Genomics Platform"/>
            <consortium name="The Broad Institute Genome Sequencing Center for Infectious Disease"/>
            <person name="Wu L."/>
            <person name="Ma J."/>
        </authorList>
    </citation>
    <scope>NUCLEOTIDE SEQUENCE [LARGE SCALE GENOMIC DNA]</scope>
    <source>
        <strain evidence="2">KCTC 32239</strain>
    </source>
</reference>
<evidence type="ECO:0008006" key="3">
    <source>
        <dbReference type="Google" id="ProtNLM"/>
    </source>
</evidence>
<dbReference type="EMBL" id="BMYZ01000002">
    <property type="protein sequence ID" value="GGY79680.1"/>
    <property type="molecule type" value="Genomic_DNA"/>
</dbReference>
<dbReference type="Pfam" id="PF08900">
    <property type="entry name" value="AcaB"/>
    <property type="match status" value="1"/>
</dbReference>
<dbReference type="InterPro" id="IPR014996">
    <property type="entry name" value="AcaB"/>
</dbReference>
<protein>
    <recommendedName>
        <fullName evidence="3">Integrating conjugative element protein</fullName>
    </recommendedName>
</protein>
<dbReference type="RefSeq" id="WP_189419217.1">
    <property type="nucleotide sequence ID" value="NZ_BMYZ01000002.1"/>
</dbReference>
<keyword evidence="2" id="KW-1185">Reference proteome</keyword>
<sequence>MRNETEGKTNTNKTTRLTAMSDVAEHDEKISEAVEMATNAGDDAEAEAMFRTRIASHKAAARSAVKPSNQPGLADPLIGPSTANMTPGAIHTSAVVKFHSTQSVNLFRGRKGDPANNVRPIIGLARFARQVALVWSASSIDDPFADQVLLDIEEAYDAAKETLDAREKAMNDLLHGMEDFEVSIGASDAPVEFRLQFYSPWGFRGAMLLKQFDKIMRMALTAKHIGLFADNDWVSIVNNSARALRHMFAQVDGWISTGLKREDIRQKNKLARRAIASYDEAQGRRILLTPEVMSGLYRAKLSPVNRILEGYLSDVAQGTKIMSDIKLAADSLAQKHGATKPINVERKKGSK</sequence>
<accession>A0ABQ3B892</accession>
<evidence type="ECO:0000313" key="2">
    <source>
        <dbReference type="Proteomes" id="UP000619761"/>
    </source>
</evidence>
<proteinExistence type="predicted"/>
<gene>
    <name evidence="1" type="ORF">GCM10011613_25750</name>
</gene>
<evidence type="ECO:0000313" key="1">
    <source>
        <dbReference type="EMBL" id="GGY79680.1"/>
    </source>
</evidence>
<name>A0ABQ3B892_9GAMM</name>